<keyword evidence="2" id="KW-1185">Reference proteome</keyword>
<protein>
    <submittedName>
        <fullName evidence="1">Uncharacterized protein</fullName>
    </submittedName>
</protein>
<dbReference type="EMBL" id="LXQA010473101">
    <property type="protein sequence ID" value="MCI54033.1"/>
    <property type="molecule type" value="Genomic_DNA"/>
</dbReference>
<comment type="caution">
    <text evidence="1">The sequence shown here is derived from an EMBL/GenBank/DDBJ whole genome shotgun (WGS) entry which is preliminary data.</text>
</comment>
<evidence type="ECO:0000313" key="2">
    <source>
        <dbReference type="Proteomes" id="UP000265520"/>
    </source>
</evidence>
<evidence type="ECO:0000313" key="1">
    <source>
        <dbReference type="EMBL" id="MCI54033.1"/>
    </source>
</evidence>
<dbReference type="Proteomes" id="UP000265520">
    <property type="component" value="Unassembled WGS sequence"/>
</dbReference>
<organism evidence="1 2">
    <name type="scientific">Trifolium medium</name>
    <dbReference type="NCBI Taxonomy" id="97028"/>
    <lineage>
        <taxon>Eukaryota</taxon>
        <taxon>Viridiplantae</taxon>
        <taxon>Streptophyta</taxon>
        <taxon>Embryophyta</taxon>
        <taxon>Tracheophyta</taxon>
        <taxon>Spermatophyta</taxon>
        <taxon>Magnoliopsida</taxon>
        <taxon>eudicotyledons</taxon>
        <taxon>Gunneridae</taxon>
        <taxon>Pentapetalae</taxon>
        <taxon>rosids</taxon>
        <taxon>fabids</taxon>
        <taxon>Fabales</taxon>
        <taxon>Fabaceae</taxon>
        <taxon>Papilionoideae</taxon>
        <taxon>50 kb inversion clade</taxon>
        <taxon>NPAAA clade</taxon>
        <taxon>Hologalegina</taxon>
        <taxon>IRL clade</taxon>
        <taxon>Trifolieae</taxon>
        <taxon>Trifolium</taxon>
    </lineage>
</organism>
<name>A0A392SYW1_9FABA</name>
<reference evidence="1 2" key="1">
    <citation type="journal article" date="2018" name="Front. Plant Sci.">
        <title>Red Clover (Trifolium pratense) and Zigzag Clover (T. medium) - A Picture of Genomic Similarities and Differences.</title>
        <authorList>
            <person name="Dluhosova J."/>
            <person name="Istvanek J."/>
            <person name="Nedelnik J."/>
            <person name="Repkova J."/>
        </authorList>
    </citation>
    <scope>NUCLEOTIDE SEQUENCE [LARGE SCALE GENOMIC DNA]</scope>
    <source>
        <strain evidence="2">cv. 10/8</strain>
        <tissue evidence="1">Leaf</tissue>
    </source>
</reference>
<sequence length="55" mass="6204">MRNNFFVFSSDVAAEAEALKAKFGHVVDILTKIFQEKIEGRGMEALSLIMESVER</sequence>
<accession>A0A392SYW1</accession>
<proteinExistence type="predicted"/>
<dbReference type="AlphaFoldDB" id="A0A392SYW1"/>
<feature type="non-terminal residue" evidence="1">
    <location>
        <position position="55"/>
    </location>
</feature>